<reference evidence="2 3" key="1">
    <citation type="submission" date="2015-04" db="EMBL/GenBank/DDBJ databases">
        <title>The draft genome sequence of Roseovarius sp.R12b.</title>
        <authorList>
            <person name="Li G."/>
            <person name="Lai Q."/>
            <person name="Shao Z."/>
            <person name="Yan P."/>
        </authorList>
    </citation>
    <scope>NUCLEOTIDE SEQUENCE [LARGE SCALE GENOMIC DNA]</scope>
    <source>
        <strain evidence="2 3">R12B</strain>
    </source>
</reference>
<proteinExistence type="predicted"/>
<feature type="transmembrane region" description="Helical" evidence="1">
    <location>
        <begin position="47"/>
        <end position="69"/>
    </location>
</feature>
<dbReference type="PATRIC" id="fig|1641875.4.peg.204"/>
<feature type="transmembrane region" description="Helical" evidence="1">
    <location>
        <begin position="190"/>
        <end position="206"/>
    </location>
</feature>
<feature type="transmembrane region" description="Helical" evidence="1">
    <location>
        <begin position="103"/>
        <end position="123"/>
    </location>
</feature>
<dbReference type="EMBL" id="LAXJ01000010">
    <property type="protein sequence ID" value="KRS12435.1"/>
    <property type="molecule type" value="Genomic_DNA"/>
</dbReference>
<keyword evidence="1" id="KW-1133">Transmembrane helix</keyword>
<keyword evidence="2" id="KW-0030">Aminoacyl-tRNA synthetase</keyword>
<sequence length="238" mass="25556">MHKVKAVFALVAAILFALSPVYSSGFNGFSAGQFPIPQDNPPVQPAGYAFSIWGLIYIWLLAGALFGLLNRYDDPAWDTMRWPYIASLVIGAAWIPVANINPAWATVLIWIMWATAALAFLRMGRRDRIWLRTPIALYTGWLTAAACVALGLLLAGYGYVSEQTAALAMIALALLLAATLLTLRPDTTEYAASVIWALIGIAVANADPANWPVLALCGAGLVAFVILALRSGSGHLRK</sequence>
<keyword evidence="1" id="KW-0472">Membrane</keyword>
<keyword evidence="1" id="KW-0812">Transmembrane</keyword>
<name>A0A0T5NU12_9RHOB</name>
<dbReference type="STRING" id="1641875.XM53_12070"/>
<comment type="caution">
    <text evidence="2">The sequence shown here is derived from an EMBL/GenBank/DDBJ whole genome shotgun (WGS) entry which is preliminary data.</text>
</comment>
<dbReference type="RefSeq" id="WP_057793629.1">
    <property type="nucleotide sequence ID" value="NZ_LAXJ01000010.1"/>
</dbReference>
<feature type="transmembrane region" description="Helical" evidence="1">
    <location>
        <begin position="212"/>
        <end position="229"/>
    </location>
</feature>
<gene>
    <name evidence="2" type="ORF">XM53_12070</name>
</gene>
<feature type="transmembrane region" description="Helical" evidence="1">
    <location>
        <begin position="81"/>
        <end position="97"/>
    </location>
</feature>
<protein>
    <submittedName>
        <fullName evidence="2">Seryl-tRNA synthetase</fullName>
    </submittedName>
</protein>
<accession>A0A0T5NU12</accession>
<dbReference type="AlphaFoldDB" id="A0A0T5NU12"/>
<evidence type="ECO:0000313" key="3">
    <source>
        <dbReference type="Proteomes" id="UP000051295"/>
    </source>
</evidence>
<dbReference type="PANTHER" id="PTHR33802:SF1">
    <property type="entry name" value="XK-RELATED PROTEIN"/>
    <property type="match status" value="1"/>
</dbReference>
<keyword evidence="2" id="KW-0436">Ligase</keyword>
<organism evidence="2 3">
    <name type="scientific">Roseovarius atlanticus</name>
    <dbReference type="NCBI Taxonomy" id="1641875"/>
    <lineage>
        <taxon>Bacteria</taxon>
        <taxon>Pseudomonadati</taxon>
        <taxon>Pseudomonadota</taxon>
        <taxon>Alphaproteobacteria</taxon>
        <taxon>Rhodobacterales</taxon>
        <taxon>Roseobacteraceae</taxon>
        <taxon>Roseovarius</taxon>
    </lineage>
</organism>
<dbReference type="Proteomes" id="UP000051295">
    <property type="component" value="Unassembled WGS sequence"/>
</dbReference>
<evidence type="ECO:0000256" key="1">
    <source>
        <dbReference type="SAM" id="Phobius"/>
    </source>
</evidence>
<dbReference type="PANTHER" id="PTHR33802">
    <property type="entry name" value="SI:CH211-161H7.5-RELATED"/>
    <property type="match status" value="1"/>
</dbReference>
<dbReference type="GO" id="GO:0004812">
    <property type="term" value="F:aminoacyl-tRNA ligase activity"/>
    <property type="evidence" value="ECO:0007669"/>
    <property type="project" value="UniProtKB-KW"/>
</dbReference>
<dbReference type="OrthoDB" id="5189031at2"/>
<evidence type="ECO:0000313" key="2">
    <source>
        <dbReference type="EMBL" id="KRS12435.1"/>
    </source>
</evidence>
<feature type="transmembrane region" description="Helical" evidence="1">
    <location>
        <begin position="135"/>
        <end position="159"/>
    </location>
</feature>
<feature type="transmembrane region" description="Helical" evidence="1">
    <location>
        <begin position="165"/>
        <end position="183"/>
    </location>
</feature>
<keyword evidence="3" id="KW-1185">Reference proteome</keyword>